<dbReference type="RefSeq" id="WP_311726181.1">
    <property type="nucleotide sequence ID" value="NZ_JAVRFD010000011.1"/>
</dbReference>
<reference evidence="5" key="1">
    <citation type="submission" date="2024-05" db="EMBL/GenBank/DDBJ databases">
        <title>30 novel species of actinomycetes from the DSMZ collection.</title>
        <authorList>
            <person name="Nouioui I."/>
        </authorList>
    </citation>
    <scope>NUCLEOTIDE SEQUENCE</scope>
    <source>
        <strain evidence="5">DSM 41529</strain>
    </source>
</reference>
<dbReference type="InterPro" id="IPR006311">
    <property type="entry name" value="TAT_signal"/>
</dbReference>
<evidence type="ECO:0000256" key="2">
    <source>
        <dbReference type="ARBA" id="ARBA00022448"/>
    </source>
</evidence>
<keyword evidence="6" id="KW-1185">Reference proteome</keyword>
<dbReference type="Gene3D" id="3.40.190.10">
    <property type="entry name" value="Periplasmic binding protein-like II"/>
    <property type="match status" value="2"/>
</dbReference>
<dbReference type="PANTHER" id="PTHR30006:SF3">
    <property type="entry name" value="THIAMINE-BINDING PERIPLASMIC PROTEIN"/>
    <property type="match status" value="1"/>
</dbReference>
<gene>
    <name evidence="5" type="ORF">RND15_23760</name>
</gene>
<protein>
    <submittedName>
        <fullName evidence="5">ABC transporter substrate-binding protein</fullName>
    </submittedName>
</protein>
<dbReference type="CDD" id="cd13589">
    <property type="entry name" value="PBP2_polyamine_RpCGA009"/>
    <property type="match status" value="1"/>
</dbReference>
<dbReference type="Pfam" id="PF13416">
    <property type="entry name" value="SBP_bac_8"/>
    <property type="match status" value="1"/>
</dbReference>
<evidence type="ECO:0000256" key="4">
    <source>
        <dbReference type="ARBA" id="ARBA00022764"/>
    </source>
</evidence>
<name>A0ABU2XIE9_9ACTN</name>
<dbReference type="Proteomes" id="UP001180754">
    <property type="component" value="Unassembled WGS sequence"/>
</dbReference>
<evidence type="ECO:0000256" key="1">
    <source>
        <dbReference type="ARBA" id="ARBA00004418"/>
    </source>
</evidence>
<comment type="subcellular location">
    <subcellularLocation>
        <location evidence="1">Periplasm</location>
    </subcellularLocation>
</comment>
<keyword evidence="4" id="KW-0574">Periplasm</keyword>
<comment type="caution">
    <text evidence="5">The sequence shown here is derived from an EMBL/GenBank/DDBJ whole genome shotgun (WGS) entry which is preliminary data.</text>
</comment>
<dbReference type="PROSITE" id="PS51318">
    <property type="entry name" value="TAT"/>
    <property type="match status" value="1"/>
</dbReference>
<dbReference type="PANTHER" id="PTHR30006">
    <property type="entry name" value="THIAMINE-BINDING PERIPLASMIC PROTEIN-RELATED"/>
    <property type="match status" value="1"/>
</dbReference>
<evidence type="ECO:0000256" key="3">
    <source>
        <dbReference type="ARBA" id="ARBA00022729"/>
    </source>
</evidence>
<dbReference type="EMBL" id="JAVRFD010000011">
    <property type="protein sequence ID" value="MDT0545703.1"/>
    <property type="molecule type" value="Genomic_DNA"/>
</dbReference>
<dbReference type="SUPFAM" id="SSF53850">
    <property type="entry name" value="Periplasmic binding protein-like II"/>
    <property type="match status" value="1"/>
</dbReference>
<sequence length="389" mass="42251">MSPRSPFSGAFHGAFRGVRTRRPALAGTAFATVGVLLTAGCAQGGPGKEADAADLVGKPAGTVKKEALKDVRMTYVSYGGGMQDGQEAAFVEPFAKESGADVLTDGPTDPAKIKTQVDSKNVLWDVVDTTPWDAAANCGTLYEKLDYKIIDTSQLPRQTPESDCMVPSLIYGYGLFYNAEKYGDNPPTTWADFFDTEKFPGKRGVDGRPTPTPGIFEAALLADGVGPSKLYPLDTKRALRKWDSVKSDLTYWKTGAQQTQIVQSGQADMVMAWSGRIYEANANGADFRPVWNNSFTLYDVFAVPKGSKNDKAAMGLINYALGAEQQTRQSEYTSYAPVNVGAKPKLSPQGKKLDPTQETVLNQSITPDFTYWGKNRDKLSKAWSDWLNG</sequence>
<keyword evidence="3" id="KW-0732">Signal</keyword>
<evidence type="ECO:0000313" key="6">
    <source>
        <dbReference type="Proteomes" id="UP001180754"/>
    </source>
</evidence>
<proteinExistence type="predicted"/>
<dbReference type="InterPro" id="IPR006059">
    <property type="entry name" value="SBP"/>
</dbReference>
<evidence type="ECO:0000313" key="5">
    <source>
        <dbReference type="EMBL" id="MDT0545703.1"/>
    </source>
</evidence>
<accession>A0ABU2XIE9</accession>
<organism evidence="5 6">
    <name type="scientific">Streptomyces lonegramiae</name>
    <dbReference type="NCBI Taxonomy" id="3075524"/>
    <lineage>
        <taxon>Bacteria</taxon>
        <taxon>Bacillati</taxon>
        <taxon>Actinomycetota</taxon>
        <taxon>Actinomycetes</taxon>
        <taxon>Kitasatosporales</taxon>
        <taxon>Streptomycetaceae</taxon>
        <taxon>Streptomyces</taxon>
    </lineage>
</organism>
<keyword evidence="2" id="KW-0813">Transport</keyword>